<accession>D6WFS3</accession>
<name>D6WFS3_TRICA</name>
<dbReference type="PANTHER" id="PTHR15496:SF2">
    <property type="entry name" value="GENERAL TRANSCRIPTION FACTOR 3C POLYPEPTIDE 4"/>
    <property type="match status" value="1"/>
</dbReference>
<dbReference type="PANTHER" id="PTHR15496">
    <property type="entry name" value="GENERAL TRANSCRIPTION FACTOR 3C POLYPEPTIDE 4 FAMILY"/>
    <property type="match status" value="1"/>
</dbReference>
<feature type="region of interest" description="Disordered" evidence="1">
    <location>
        <begin position="754"/>
        <end position="811"/>
    </location>
</feature>
<reference evidence="3 4" key="2">
    <citation type="journal article" date="2010" name="Nucleic Acids Res.">
        <title>BeetleBase in 2010: revisions to provide comprehensive genomic information for Tribolium castaneum.</title>
        <authorList>
            <person name="Kim H.S."/>
            <person name="Murphy T."/>
            <person name="Xia J."/>
            <person name="Caragea D."/>
            <person name="Park Y."/>
            <person name="Beeman R.W."/>
            <person name="Lorenzen M.D."/>
            <person name="Butcher S."/>
            <person name="Manak J.R."/>
            <person name="Brown S.J."/>
        </authorList>
    </citation>
    <scope>GENOME REANNOTATION</scope>
    <source>
        <strain evidence="3 4">Georgia GA2</strain>
    </source>
</reference>
<evidence type="ECO:0000313" key="4">
    <source>
        <dbReference type="Proteomes" id="UP000007266"/>
    </source>
</evidence>
<dbReference type="AlphaFoldDB" id="D6WFS3"/>
<proteinExistence type="predicted"/>
<reference evidence="3 4" key="1">
    <citation type="journal article" date="2008" name="Nature">
        <title>The genome of the model beetle and pest Tribolium castaneum.</title>
        <authorList>
            <consortium name="Tribolium Genome Sequencing Consortium"/>
            <person name="Richards S."/>
            <person name="Gibbs R.A."/>
            <person name="Weinstock G.M."/>
            <person name="Brown S.J."/>
            <person name="Denell R."/>
            <person name="Beeman R.W."/>
            <person name="Gibbs R."/>
            <person name="Beeman R.W."/>
            <person name="Brown S.J."/>
            <person name="Bucher G."/>
            <person name="Friedrich M."/>
            <person name="Grimmelikhuijzen C.J."/>
            <person name="Klingler M."/>
            <person name="Lorenzen M."/>
            <person name="Richards S."/>
            <person name="Roth S."/>
            <person name="Schroder R."/>
            <person name="Tautz D."/>
            <person name="Zdobnov E.M."/>
            <person name="Muzny D."/>
            <person name="Gibbs R.A."/>
            <person name="Weinstock G.M."/>
            <person name="Attaway T."/>
            <person name="Bell S."/>
            <person name="Buhay C.J."/>
            <person name="Chandrabose M.N."/>
            <person name="Chavez D."/>
            <person name="Clerk-Blankenburg K.P."/>
            <person name="Cree A."/>
            <person name="Dao M."/>
            <person name="Davis C."/>
            <person name="Chacko J."/>
            <person name="Dinh H."/>
            <person name="Dugan-Rocha S."/>
            <person name="Fowler G."/>
            <person name="Garner T.T."/>
            <person name="Garnes J."/>
            <person name="Gnirke A."/>
            <person name="Hawes A."/>
            <person name="Hernandez J."/>
            <person name="Hines S."/>
            <person name="Holder M."/>
            <person name="Hume J."/>
            <person name="Jhangiani S.N."/>
            <person name="Joshi V."/>
            <person name="Khan Z.M."/>
            <person name="Jackson L."/>
            <person name="Kovar C."/>
            <person name="Kowis A."/>
            <person name="Lee S."/>
            <person name="Lewis L.R."/>
            <person name="Margolis J."/>
            <person name="Morgan M."/>
            <person name="Nazareth L.V."/>
            <person name="Nguyen N."/>
            <person name="Okwuonu G."/>
            <person name="Parker D."/>
            <person name="Richards S."/>
            <person name="Ruiz S.J."/>
            <person name="Santibanez J."/>
            <person name="Savard J."/>
            <person name="Scherer S.E."/>
            <person name="Schneider B."/>
            <person name="Sodergren E."/>
            <person name="Tautz D."/>
            <person name="Vattahil S."/>
            <person name="Villasana D."/>
            <person name="White C.S."/>
            <person name="Wright R."/>
            <person name="Park Y."/>
            <person name="Beeman R.W."/>
            <person name="Lord J."/>
            <person name="Oppert B."/>
            <person name="Lorenzen M."/>
            <person name="Brown S."/>
            <person name="Wang L."/>
            <person name="Savard J."/>
            <person name="Tautz D."/>
            <person name="Richards S."/>
            <person name="Weinstock G."/>
            <person name="Gibbs R.A."/>
            <person name="Liu Y."/>
            <person name="Worley K."/>
            <person name="Weinstock G."/>
            <person name="Elsik C.G."/>
            <person name="Reese J.T."/>
            <person name="Elhaik E."/>
            <person name="Landan G."/>
            <person name="Graur D."/>
            <person name="Arensburger P."/>
            <person name="Atkinson P."/>
            <person name="Beeman R.W."/>
            <person name="Beidler J."/>
            <person name="Brown S.J."/>
            <person name="Demuth J.P."/>
            <person name="Drury D.W."/>
            <person name="Du Y.Z."/>
            <person name="Fujiwara H."/>
            <person name="Lorenzen M."/>
            <person name="Maselli V."/>
            <person name="Osanai M."/>
            <person name="Park Y."/>
            <person name="Robertson H.M."/>
            <person name="Tu Z."/>
            <person name="Wang J.J."/>
            <person name="Wang S."/>
            <person name="Richards S."/>
            <person name="Song H."/>
            <person name="Zhang L."/>
            <person name="Sodergren E."/>
            <person name="Werner D."/>
            <person name="Stanke M."/>
            <person name="Morgenstern B."/>
            <person name="Solovyev V."/>
            <person name="Kosarev P."/>
            <person name="Brown G."/>
            <person name="Chen H.C."/>
            <person name="Ermolaeva O."/>
            <person name="Hlavina W."/>
            <person name="Kapustin Y."/>
            <person name="Kiryutin B."/>
            <person name="Kitts P."/>
            <person name="Maglott D."/>
            <person name="Pruitt K."/>
            <person name="Sapojnikov V."/>
            <person name="Souvorov A."/>
            <person name="Mackey A.J."/>
            <person name="Waterhouse R.M."/>
            <person name="Wyder S."/>
            <person name="Zdobnov E.M."/>
            <person name="Zdobnov E.M."/>
            <person name="Wyder S."/>
            <person name="Kriventseva E.V."/>
            <person name="Kadowaki T."/>
            <person name="Bork P."/>
            <person name="Aranda M."/>
            <person name="Bao R."/>
            <person name="Beermann A."/>
            <person name="Berns N."/>
            <person name="Bolognesi R."/>
            <person name="Bonneton F."/>
            <person name="Bopp D."/>
            <person name="Brown S.J."/>
            <person name="Bucher G."/>
            <person name="Butts T."/>
            <person name="Chaumot A."/>
            <person name="Denell R.E."/>
            <person name="Ferrier D.E."/>
            <person name="Friedrich M."/>
            <person name="Gordon C.M."/>
            <person name="Jindra M."/>
            <person name="Klingler M."/>
            <person name="Lan Q."/>
            <person name="Lattorff H.M."/>
            <person name="Laudet V."/>
            <person name="von Levetsow C."/>
            <person name="Liu Z."/>
            <person name="Lutz R."/>
            <person name="Lynch J.A."/>
            <person name="da Fonseca R.N."/>
            <person name="Posnien N."/>
            <person name="Reuter R."/>
            <person name="Roth S."/>
            <person name="Savard J."/>
            <person name="Schinko J.B."/>
            <person name="Schmitt C."/>
            <person name="Schoppmeier M."/>
            <person name="Schroder R."/>
            <person name="Shippy T.D."/>
            <person name="Simonnet F."/>
            <person name="Marques-Souza H."/>
            <person name="Tautz D."/>
            <person name="Tomoyasu Y."/>
            <person name="Trauner J."/>
            <person name="Van der Zee M."/>
            <person name="Vervoort M."/>
            <person name="Wittkopp N."/>
            <person name="Wimmer E.A."/>
            <person name="Yang X."/>
            <person name="Jones A.K."/>
            <person name="Sattelle D.B."/>
            <person name="Ebert P.R."/>
            <person name="Nelson D."/>
            <person name="Scott J.G."/>
            <person name="Beeman R.W."/>
            <person name="Muthukrishnan S."/>
            <person name="Kramer K.J."/>
            <person name="Arakane Y."/>
            <person name="Beeman R.W."/>
            <person name="Zhu Q."/>
            <person name="Hogenkamp D."/>
            <person name="Dixit R."/>
            <person name="Oppert B."/>
            <person name="Jiang H."/>
            <person name="Zou Z."/>
            <person name="Marshall J."/>
            <person name="Elpidina E."/>
            <person name="Vinokurov K."/>
            <person name="Oppert C."/>
            <person name="Zou Z."/>
            <person name="Evans J."/>
            <person name="Lu Z."/>
            <person name="Zhao P."/>
            <person name="Sumathipala N."/>
            <person name="Altincicek B."/>
            <person name="Vilcinskas A."/>
            <person name="Williams M."/>
            <person name="Hultmark D."/>
            <person name="Hetru C."/>
            <person name="Jiang H."/>
            <person name="Grimmelikhuijzen C.J."/>
            <person name="Hauser F."/>
            <person name="Cazzamali G."/>
            <person name="Williamson M."/>
            <person name="Park Y."/>
            <person name="Li B."/>
            <person name="Tanaka Y."/>
            <person name="Predel R."/>
            <person name="Neupert S."/>
            <person name="Schachtner J."/>
            <person name="Verleyen P."/>
            <person name="Raible F."/>
            <person name="Bork P."/>
            <person name="Friedrich M."/>
            <person name="Walden K.K."/>
            <person name="Robertson H.M."/>
            <person name="Angeli S."/>
            <person name="Foret S."/>
            <person name="Bucher G."/>
            <person name="Schuetz S."/>
            <person name="Maleszka R."/>
            <person name="Wimmer E.A."/>
            <person name="Beeman R.W."/>
            <person name="Lorenzen M."/>
            <person name="Tomoyasu Y."/>
            <person name="Miller S.C."/>
            <person name="Grossmann D."/>
            <person name="Bucher G."/>
        </authorList>
    </citation>
    <scope>NUCLEOTIDE SEQUENCE [LARGE SCALE GENOMIC DNA]</scope>
    <source>
        <strain evidence="3 4">Georgia GA2</strain>
    </source>
</reference>
<feature type="compositionally biased region" description="Basic and acidic residues" evidence="1">
    <location>
        <begin position="767"/>
        <end position="779"/>
    </location>
</feature>
<evidence type="ECO:0000256" key="1">
    <source>
        <dbReference type="SAM" id="MobiDB-lite"/>
    </source>
</evidence>
<dbReference type="STRING" id="7070.D6WFS3"/>
<sequence>MSMQLKLLDHIQLNNHVYANFACDYSEDGKIFLLLENGVCILTLKGSVENVFPKFSFKKDLITLSDANICENLDIDLSSFLNDLTRHNLYEAILDVGLSGDGVNTTPTPPRPVQAMWSPRGVVEKTEGALAILTNLNNIEVYVEVIDENEISSFIRVANFSKDVTDYYRRSWKKVETPNADNILDELKRRVDLVAPTAFTWSHVILKDRKACCILFVGHRDGAITAWRFVERKASEIYESRLQFLERYNTKLGKITALHWFCRKSDAGGLSLGDVNGHIGALSVSKLSTDKIKFSDEVVFNSESDLKVDKLSIVNYQNITYMIAVKQNFFQIYAINCYGEVFGGKLIQVGNLYITGVLHYEKNVLLVLSLCGQLKQIELSVVDNEVCVTEKIIQLNIDTNKYRTHGFLFSPNKVFLGILAYPCQIKDISRGKNFVNFFVFGNKSKDPFQTLMNIRAPSIRDYWDCFETLRVNCLQEKVFPWKGIDRNLNYDTLPLLKLKILRWIAKLSEKIYPMISRVEEYHIKAYVLLNYAVDIKLAVQRMTKLLNIYFSEKKLSLFQMQSLDLLNFFLKEMVVKDVLTKANLGETFIDEIFNVVKIANELQYPPMPQCLWCGEKIIGSSCVPFHADSRCAISLMPLNLTPGYKCPFCKCVVSKEIDKEYYPIFCPYCDIPMKRRCFDRKYKKSTDDASETTKLEDIITSECSSDCLQENIHFSDIEENTVDYIVLTDSEDEKEDSVKELYSKILKLSVNTPEEFDQSASLSNTKKGQELDQGEKQTEAEDVDDEEEDEQIEEEGEDPADENYDGNADED</sequence>
<organism evidence="3 4">
    <name type="scientific">Tribolium castaneum</name>
    <name type="common">Red flour beetle</name>
    <dbReference type="NCBI Taxonomy" id="7070"/>
    <lineage>
        <taxon>Eukaryota</taxon>
        <taxon>Metazoa</taxon>
        <taxon>Ecdysozoa</taxon>
        <taxon>Arthropoda</taxon>
        <taxon>Hexapoda</taxon>
        <taxon>Insecta</taxon>
        <taxon>Pterygota</taxon>
        <taxon>Neoptera</taxon>
        <taxon>Endopterygota</taxon>
        <taxon>Coleoptera</taxon>
        <taxon>Polyphaga</taxon>
        <taxon>Cucujiformia</taxon>
        <taxon>Tenebrionidae</taxon>
        <taxon>Tenebrionidae incertae sedis</taxon>
        <taxon>Tribolium</taxon>
    </lineage>
</organism>
<dbReference type="Proteomes" id="UP000007266">
    <property type="component" value="Linkage group 3"/>
</dbReference>
<protein>
    <recommendedName>
        <fullName evidence="2">Transcription factor IIIC 90kDa subunit N-terminal domain-containing protein</fullName>
    </recommendedName>
</protein>
<dbReference type="GO" id="GO:0000127">
    <property type="term" value="C:transcription factor TFIIIC complex"/>
    <property type="evidence" value="ECO:0000318"/>
    <property type="project" value="GO_Central"/>
</dbReference>
<dbReference type="OMA" id="SIELPWM"/>
<keyword evidence="4" id="KW-1185">Reference proteome</keyword>
<feature type="compositionally biased region" description="Acidic residues" evidence="1">
    <location>
        <begin position="780"/>
        <end position="811"/>
    </location>
</feature>
<dbReference type="KEGG" id="tca:103314831"/>
<evidence type="ECO:0000259" key="2">
    <source>
        <dbReference type="Pfam" id="PF12657"/>
    </source>
</evidence>
<dbReference type="Pfam" id="PF12657">
    <property type="entry name" value="TFIIIC_delta"/>
    <property type="match status" value="1"/>
</dbReference>
<gene>
    <name evidence="3" type="primary">AUGUSTUS-3.0.2_01557</name>
    <name evidence="3" type="ORF">TcasGA2_TC001557</name>
</gene>
<dbReference type="EMBL" id="KQ971319">
    <property type="protein sequence ID" value="EEZ99572.2"/>
    <property type="molecule type" value="Genomic_DNA"/>
</dbReference>
<dbReference type="InterPro" id="IPR024761">
    <property type="entry name" value="TFIIIC_delta_N"/>
</dbReference>
<dbReference type="GO" id="GO:0004402">
    <property type="term" value="F:histone acetyltransferase activity"/>
    <property type="evidence" value="ECO:0007669"/>
    <property type="project" value="InterPro"/>
</dbReference>
<dbReference type="HOGENOM" id="CLU_519103_0_0_1"/>
<feature type="domain" description="Transcription factor IIIC 90kDa subunit N-terminal" evidence="2">
    <location>
        <begin position="26"/>
        <end position="234"/>
    </location>
</feature>
<evidence type="ECO:0000313" key="3">
    <source>
        <dbReference type="EMBL" id="EEZ99572.2"/>
    </source>
</evidence>
<dbReference type="InterPro" id="IPR044230">
    <property type="entry name" value="GTF3C4"/>
</dbReference>
<dbReference type="GO" id="GO:0006384">
    <property type="term" value="P:transcription initiation at RNA polymerase III promoter"/>
    <property type="evidence" value="ECO:0007669"/>
    <property type="project" value="InterPro"/>
</dbReference>
<dbReference type="OrthoDB" id="6021743at2759"/>